<dbReference type="Pfam" id="PF04932">
    <property type="entry name" value="Wzy_C"/>
    <property type="match status" value="1"/>
</dbReference>
<feature type="transmembrane region" description="Helical" evidence="6">
    <location>
        <begin position="293"/>
        <end position="311"/>
    </location>
</feature>
<comment type="subcellular location">
    <subcellularLocation>
        <location evidence="1">Membrane</location>
        <topology evidence="1">Multi-pass membrane protein</topology>
    </subcellularLocation>
</comment>
<sequence>MGQQSQHSYNARPLLPYHRERGRPVVLVLTLILGGLFLGYYFALLAPNAVMPLLLPVAVLAGLVIWALPDMRSAPTRSLSWLLLAFLVALPLWPNYLALALPGLPWITVLRIISGPMILLLLICVSVSAEFRRQTTQSISASAPLSKLLLFFILLQSVSLLPALIFGGGLGESIEALMLAQINWTAIFFLSAYVFLYPGRSDMMIALLLLVAGALCLIGIQEWRISAVPWAGHIPGFLKIEDPLVEKVLSGSARAATGIHRVQASYTTSLGFAEFLALITPFALHIAVRGRQLATRIAAGTFMPLLLWIIILTDSRLGVVGFFLSCFFYLLIYGVILWRSNRRSLMGPAIVLAYPMLFAGFLVSTFLVQRLARMVWGGGAASYSTQARIEQWDRGVQLLIANPLGYGIGRGGITLGYVNQAGQGTIDSYFLLLLLEYGPAGFLIFFGMFAVALWKGGQTIFRRNLTGELTLLIPLMIAIADWIIVKSIFAQPDNHPLIFAMLGMTTALICRAGEESAFNQSSPARPAGQAARPSIPKGHS</sequence>
<evidence type="ECO:0000313" key="9">
    <source>
        <dbReference type="Proteomes" id="UP000575068"/>
    </source>
</evidence>
<evidence type="ECO:0000256" key="6">
    <source>
        <dbReference type="SAM" id="Phobius"/>
    </source>
</evidence>
<dbReference type="AlphaFoldDB" id="A0A840HUW8"/>
<keyword evidence="9" id="KW-1185">Reference proteome</keyword>
<keyword evidence="2 6" id="KW-0812">Transmembrane</keyword>
<feature type="transmembrane region" description="Helical" evidence="6">
    <location>
        <begin position="429"/>
        <end position="453"/>
    </location>
</feature>
<dbReference type="RefSeq" id="WP_184475175.1">
    <property type="nucleotide sequence ID" value="NZ_JACHOV010000005.1"/>
</dbReference>
<dbReference type="PANTHER" id="PTHR37422">
    <property type="entry name" value="TEICHURONIC ACID BIOSYNTHESIS PROTEIN TUAE"/>
    <property type="match status" value="1"/>
</dbReference>
<dbReference type="EMBL" id="JACHOV010000005">
    <property type="protein sequence ID" value="MBB4641379.1"/>
    <property type="molecule type" value="Genomic_DNA"/>
</dbReference>
<comment type="caution">
    <text evidence="8">The sequence shown here is derived from an EMBL/GenBank/DDBJ whole genome shotgun (WGS) entry which is preliminary data.</text>
</comment>
<feature type="transmembrane region" description="Helical" evidence="6">
    <location>
        <begin position="25"/>
        <end position="43"/>
    </location>
</feature>
<keyword evidence="3 6" id="KW-1133">Transmembrane helix</keyword>
<keyword evidence="4 6" id="KW-0472">Membrane</keyword>
<evidence type="ECO:0000256" key="2">
    <source>
        <dbReference type="ARBA" id="ARBA00022692"/>
    </source>
</evidence>
<proteinExistence type="predicted"/>
<dbReference type="GO" id="GO:0016020">
    <property type="term" value="C:membrane"/>
    <property type="evidence" value="ECO:0007669"/>
    <property type="project" value="UniProtKB-SubCell"/>
</dbReference>
<feature type="transmembrane region" description="Helical" evidence="6">
    <location>
        <begin position="203"/>
        <end position="220"/>
    </location>
</feature>
<feature type="transmembrane region" description="Helical" evidence="6">
    <location>
        <begin position="270"/>
        <end position="288"/>
    </location>
</feature>
<evidence type="ECO:0000313" key="8">
    <source>
        <dbReference type="EMBL" id="MBB4641379.1"/>
    </source>
</evidence>
<evidence type="ECO:0000256" key="3">
    <source>
        <dbReference type="ARBA" id="ARBA00022989"/>
    </source>
</evidence>
<feature type="transmembrane region" description="Helical" evidence="6">
    <location>
        <begin position="104"/>
        <end position="127"/>
    </location>
</feature>
<protein>
    <recommendedName>
        <fullName evidence="7">O-antigen ligase-related domain-containing protein</fullName>
    </recommendedName>
</protein>
<dbReference type="Proteomes" id="UP000575068">
    <property type="component" value="Unassembled WGS sequence"/>
</dbReference>
<accession>A0A840HUW8</accession>
<feature type="transmembrane region" description="Helical" evidence="6">
    <location>
        <begin position="80"/>
        <end position="98"/>
    </location>
</feature>
<dbReference type="InterPro" id="IPR051533">
    <property type="entry name" value="WaaL-like"/>
</dbReference>
<feature type="domain" description="O-antigen ligase-related" evidence="7">
    <location>
        <begin position="305"/>
        <end position="446"/>
    </location>
</feature>
<evidence type="ECO:0000256" key="4">
    <source>
        <dbReference type="ARBA" id="ARBA00023136"/>
    </source>
</evidence>
<reference evidence="8 9" key="1">
    <citation type="submission" date="2020-08" db="EMBL/GenBank/DDBJ databases">
        <title>Genomic Encyclopedia of Type Strains, Phase IV (KMG-IV): sequencing the most valuable type-strain genomes for metagenomic binning, comparative biology and taxonomic classification.</title>
        <authorList>
            <person name="Goeker M."/>
        </authorList>
    </citation>
    <scope>NUCLEOTIDE SEQUENCE [LARGE SCALE GENOMIC DNA]</scope>
    <source>
        <strain evidence="8 9">DSM 7465</strain>
    </source>
</reference>
<dbReference type="InterPro" id="IPR007016">
    <property type="entry name" value="O-antigen_ligase-rel_domated"/>
</dbReference>
<organism evidence="8 9">
    <name type="scientific">Rhizorhapis suberifaciens</name>
    <name type="common">corky root of lettuce</name>
    <dbReference type="NCBI Taxonomy" id="13656"/>
    <lineage>
        <taxon>Bacteria</taxon>
        <taxon>Pseudomonadati</taxon>
        <taxon>Pseudomonadota</taxon>
        <taxon>Alphaproteobacteria</taxon>
        <taxon>Sphingomonadales</taxon>
        <taxon>Sphingomonadaceae</taxon>
        <taxon>Rhizorhapis</taxon>
    </lineage>
</organism>
<name>A0A840HUW8_9SPHN</name>
<feature type="transmembrane region" description="Helical" evidence="6">
    <location>
        <begin position="176"/>
        <end position="196"/>
    </location>
</feature>
<feature type="transmembrane region" description="Helical" evidence="6">
    <location>
        <begin position="49"/>
        <end position="68"/>
    </location>
</feature>
<gene>
    <name evidence="8" type="ORF">HNQ99_001684</name>
</gene>
<evidence type="ECO:0000256" key="5">
    <source>
        <dbReference type="SAM" id="MobiDB-lite"/>
    </source>
</evidence>
<dbReference type="PANTHER" id="PTHR37422:SF13">
    <property type="entry name" value="LIPOPOLYSACCHARIDE BIOSYNTHESIS PROTEIN PA4999-RELATED"/>
    <property type="match status" value="1"/>
</dbReference>
<feature type="transmembrane region" description="Helical" evidence="6">
    <location>
        <begin position="148"/>
        <end position="170"/>
    </location>
</feature>
<evidence type="ECO:0000256" key="1">
    <source>
        <dbReference type="ARBA" id="ARBA00004141"/>
    </source>
</evidence>
<evidence type="ECO:0000259" key="7">
    <source>
        <dbReference type="Pfam" id="PF04932"/>
    </source>
</evidence>
<feature type="transmembrane region" description="Helical" evidence="6">
    <location>
        <begin position="317"/>
        <end position="338"/>
    </location>
</feature>
<feature type="region of interest" description="Disordered" evidence="5">
    <location>
        <begin position="518"/>
        <end position="540"/>
    </location>
</feature>
<feature type="transmembrane region" description="Helical" evidence="6">
    <location>
        <begin position="345"/>
        <end position="368"/>
    </location>
</feature>